<feature type="domain" description="DUF1554" evidence="2">
    <location>
        <begin position="51"/>
        <end position="184"/>
    </location>
</feature>
<dbReference type="PROSITE" id="PS51257">
    <property type="entry name" value="PROKAR_LIPOPROTEIN"/>
    <property type="match status" value="1"/>
</dbReference>
<dbReference type="EMBL" id="CP002959">
    <property type="protein sequence ID" value="AFM11708.1"/>
    <property type="molecule type" value="Genomic_DNA"/>
</dbReference>
<protein>
    <recommendedName>
        <fullName evidence="2">DUF1554 domain-containing protein</fullName>
    </recommendedName>
</protein>
<proteinExistence type="predicted"/>
<dbReference type="Proteomes" id="UP000006048">
    <property type="component" value="Chromosome"/>
</dbReference>
<sequence length="208" mass="21426">MIYMCLRRCALAFTAILLAGCANIGLLDQLEDPAGANRSCGADCRIFVTQANFNANLGGAPGADQKCKQDFNNPRGPGVGPWKAMLAVGAPSRLACTSTNCTVGGAGENIDWAMKGNTTYRRPDGTLIGVTNGSGIFASGISNSISSTLFNVWTGLNSNWQINTNCNGWADSTAAAGTTGTSTSLSDTAINASQPGCGSGNHLYCVEQ</sequence>
<dbReference type="SUPFAM" id="SSF56436">
    <property type="entry name" value="C-type lectin-like"/>
    <property type="match status" value="1"/>
</dbReference>
<feature type="signal peptide" evidence="1">
    <location>
        <begin position="1"/>
        <end position="24"/>
    </location>
</feature>
<evidence type="ECO:0000256" key="1">
    <source>
        <dbReference type="SAM" id="SignalP"/>
    </source>
</evidence>
<evidence type="ECO:0000313" key="3">
    <source>
        <dbReference type="EMBL" id="AFM11708.1"/>
    </source>
</evidence>
<dbReference type="AlphaFoldDB" id="I4B351"/>
<accession>I4B351</accession>
<feature type="chain" id="PRO_5003686396" description="DUF1554 domain-containing protein" evidence="1">
    <location>
        <begin position="25"/>
        <end position="208"/>
    </location>
</feature>
<dbReference type="Gene3D" id="3.10.100.10">
    <property type="entry name" value="Mannose-Binding Protein A, subunit A"/>
    <property type="match status" value="1"/>
</dbReference>
<evidence type="ECO:0000313" key="4">
    <source>
        <dbReference type="Proteomes" id="UP000006048"/>
    </source>
</evidence>
<evidence type="ECO:0000259" key="2">
    <source>
        <dbReference type="Pfam" id="PF07588"/>
    </source>
</evidence>
<keyword evidence="4" id="KW-1185">Reference proteome</keyword>
<dbReference type="InterPro" id="IPR016187">
    <property type="entry name" value="CTDL_fold"/>
</dbReference>
<dbReference type="InterPro" id="IPR016186">
    <property type="entry name" value="C-type_lectin-like/link_sf"/>
</dbReference>
<organism evidence="3 4">
    <name type="scientific">Turneriella parva (strain ATCC BAA-1111 / DSM 21527 / NCTC 11395 / H)</name>
    <name type="common">Leptospira parva</name>
    <dbReference type="NCBI Taxonomy" id="869212"/>
    <lineage>
        <taxon>Bacteria</taxon>
        <taxon>Pseudomonadati</taxon>
        <taxon>Spirochaetota</taxon>
        <taxon>Spirochaetia</taxon>
        <taxon>Leptospirales</taxon>
        <taxon>Leptospiraceae</taxon>
        <taxon>Turneriella</taxon>
    </lineage>
</organism>
<dbReference type="STRING" id="869212.Turpa_1059"/>
<reference evidence="3 4" key="1">
    <citation type="submission" date="2012-06" db="EMBL/GenBank/DDBJ databases">
        <title>The complete chromosome of genome of Turneriella parva DSM 21527.</title>
        <authorList>
            <consortium name="US DOE Joint Genome Institute (JGI-PGF)"/>
            <person name="Lucas S."/>
            <person name="Han J."/>
            <person name="Lapidus A."/>
            <person name="Bruce D."/>
            <person name="Goodwin L."/>
            <person name="Pitluck S."/>
            <person name="Peters L."/>
            <person name="Kyrpides N."/>
            <person name="Mavromatis K."/>
            <person name="Ivanova N."/>
            <person name="Mikhailova N."/>
            <person name="Chertkov O."/>
            <person name="Detter J.C."/>
            <person name="Tapia R."/>
            <person name="Han C."/>
            <person name="Land M."/>
            <person name="Hauser L."/>
            <person name="Markowitz V."/>
            <person name="Cheng J.-F."/>
            <person name="Hugenholtz P."/>
            <person name="Woyke T."/>
            <person name="Wu D."/>
            <person name="Gronow S."/>
            <person name="Wellnitz S."/>
            <person name="Brambilla E."/>
            <person name="Klenk H.-P."/>
            <person name="Eisen J.A."/>
        </authorList>
    </citation>
    <scope>NUCLEOTIDE SEQUENCE [LARGE SCALE GENOMIC DNA]</scope>
    <source>
        <strain evidence="4">ATCC BAA-1111 / DSM 21527 / NCTC 11395 / H</strain>
    </source>
</reference>
<dbReference type="KEGG" id="tpx:Turpa_1059"/>
<dbReference type="HOGENOM" id="CLU_107550_0_0_12"/>
<dbReference type="InterPro" id="IPR011448">
    <property type="entry name" value="DUF1554"/>
</dbReference>
<dbReference type="Pfam" id="PF07588">
    <property type="entry name" value="DUF1554"/>
    <property type="match status" value="1"/>
</dbReference>
<keyword evidence="1" id="KW-0732">Signal</keyword>
<gene>
    <name evidence="3" type="ordered locus">Turpa_1059</name>
</gene>
<name>I4B351_TURPD</name>